<comment type="caution">
    <text evidence="1">The sequence shown here is derived from an EMBL/GenBank/DDBJ whole genome shotgun (WGS) entry which is preliminary data.</text>
</comment>
<keyword evidence="1" id="KW-0282">Flagellum</keyword>
<proteinExistence type="predicted"/>
<dbReference type="RefSeq" id="WP_187784900.1">
    <property type="nucleotide sequence ID" value="NZ_JACTVA010000021.1"/>
</dbReference>
<keyword evidence="2" id="KW-1185">Reference proteome</keyword>
<organism evidence="1 2">
    <name type="scientific">Teichococcus aerophilus</name>
    <dbReference type="NCBI Taxonomy" id="1224513"/>
    <lineage>
        <taxon>Bacteria</taxon>
        <taxon>Pseudomonadati</taxon>
        <taxon>Pseudomonadota</taxon>
        <taxon>Alphaproteobacteria</taxon>
        <taxon>Acetobacterales</taxon>
        <taxon>Roseomonadaceae</taxon>
        <taxon>Roseomonas</taxon>
    </lineage>
</organism>
<dbReference type="NCBIfam" id="NF009435">
    <property type="entry name" value="PRK12794.1"/>
    <property type="match status" value="1"/>
</dbReference>
<dbReference type="InterPro" id="IPR010845">
    <property type="entry name" value="FlaF"/>
</dbReference>
<evidence type="ECO:0000313" key="2">
    <source>
        <dbReference type="Proteomes" id="UP000626026"/>
    </source>
</evidence>
<accession>A0ABR7RMA1</accession>
<reference evidence="1 2" key="1">
    <citation type="journal article" date="2013" name="Int. J. Syst. Evol. Microbiol.">
        <title>Roseomonas aerophila sp. nov., isolated from air.</title>
        <authorList>
            <person name="Kim S.J."/>
            <person name="Weon H.Y."/>
            <person name="Ahn J.H."/>
            <person name="Hong S.B."/>
            <person name="Seok S.J."/>
            <person name="Whang K.S."/>
            <person name="Kwon S.W."/>
        </authorList>
    </citation>
    <scope>NUCLEOTIDE SEQUENCE [LARGE SCALE GENOMIC DNA]</scope>
    <source>
        <strain evidence="1 2">NBRC 108923</strain>
    </source>
</reference>
<evidence type="ECO:0000313" key="1">
    <source>
        <dbReference type="EMBL" id="MBC9207735.1"/>
    </source>
</evidence>
<keyword evidence="1" id="KW-0969">Cilium</keyword>
<sequence length="141" mass="15367">MLSATTDNILHAPPQRPSGALAAYGDVIRSTETPRTIEYRLLARMSAMLERATAPSAGPAAMPTAIHENRMVWTAFAADLAEDGNAWDMTLRARLLSLARWVFAESDRVLREKKSPQALIDVNRAVMLGLQPATTAQPDPV</sequence>
<keyword evidence="1" id="KW-0966">Cell projection</keyword>
<dbReference type="EMBL" id="JACTVA010000021">
    <property type="protein sequence ID" value="MBC9207735.1"/>
    <property type="molecule type" value="Genomic_DNA"/>
</dbReference>
<gene>
    <name evidence="1" type="primary">flaF</name>
    <name evidence="1" type="ORF">IBL26_12895</name>
</gene>
<name>A0ABR7RMA1_9PROT</name>
<dbReference type="Proteomes" id="UP000626026">
    <property type="component" value="Unassembled WGS sequence"/>
</dbReference>
<dbReference type="Pfam" id="PF07309">
    <property type="entry name" value="FlaF"/>
    <property type="match status" value="1"/>
</dbReference>
<protein>
    <submittedName>
        <fullName evidence="1">Flagellar biosynthesis regulator FlaF</fullName>
    </submittedName>
</protein>